<protein>
    <submittedName>
        <fullName evidence="1">Uncharacterized protein</fullName>
    </submittedName>
</protein>
<evidence type="ECO:0000313" key="1">
    <source>
        <dbReference type="EMBL" id="GDZ93345.1"/>
    </source>
</evidence>
<sequence length="345" mass="40469">MNEFLNIFQSITYSTVSVLNNKSESCELKQSATELNQSIQSCTEELRQSAARLKELMEVSYKDLDHAEDVWNSKPRIMSVPKSEIWEEIGKLAAIDFRIRELQKKCQTEVIQEIKNLWLNQCEQLKETWFKDSKTGTYKQDLGYSDKDGMIQGLDKAIKVINNETISLINTNLEFLSQILSDLNFDSVQNTMNSLDFKQRVDIFDKLSSYFYKKDNLINIENQSINLIQEWIKPTWDSFSNNFNNIFALIKREQFDNFVDNVNNLIVENMAVGFTNWFKSTLSTTTEIIIFYNDFLEKQNRYEQETNEQQEAEKDWIDQQRRKLDQVQKQINVILSVGEGEQCPP</sequence>
<evidence type="ECO:0000313" key="2">
    <source>
        <dbReference type="Proteomes" id="UP000299794"/>
    </source>
</evidence>
<gene>
    <name evidence="1" type="ORF">PA905_11810</name>
</gene>
<dbReference type="EMBL" id="BJCD01000034">
    <property type="protein sequence ID" value="GDZ93345.1"/>
    <property type="molecule type" value="Genomic_DNA"/>
</dbReference>
<name>A0A4P5ZTQ9_PLAAG</name>
<organism evidence="1 2">
    <name type="scientific">Planktothrix agardhii CCAP 1459/11A</name>
    <dbReference type="NCBI Taxonomy" id="282420"/>
    <lineage>
        <taxon>Bacteria</taxon>
        <taxon>Bacillati</taxon>
        <taxon>Cyanobacteriota</taxon>
        <taxon>Cyanophyceae</taxon>
        <taxon>Oscillatoriophycideae</taxon>
        <taxon>Oscillatoriales</taxon>
        <taxon>Microcoleaceae</taxon>
        <taxon>Planktothrix</taxon>
    </lineage>
</organism>
<dbReference type="AlphaFoldDB" id="A0A4P5ZTQ9"/>
<dbReference type="Proteomes" id="UP000299794">
    <property type="component" value="Unassembled WGS sequence"/>
</dbReference>
<reference evidence="2" key="1">
    <citation type="submission" date="2019-02" db="EMBL/GenBank/DDBJ databases">
        <title>Draft genome sequence of Planktothrix agardhii NIES-905.</title>
        <authorList>
            <person name="Yamaguchi H."/>
            <person name="Suzuki S."/>
            <person name="Kawachi M."/>
        </authorList>
    </citation>
    <scope>NUCLEOTIDE SEQUENCE [LARGE SCALE GENOMIC DNA]</scope>
    <source>
        <strain evidence="2">CCAP 1459/11A</strain>
    </source>
</reference>
<proteinExistence type="predicted"/>
<comment type="caution">
    <text evidence="1">The sequence shown here is derived from an EMBL/GenBank/DDBJ whole genome shotgun (WGS) entry which is preliminary data.</text>
</comment>
<dbReference type="RefSeq" id="WP_141293788.1">
    <property type="nucleotide sequence ID" value="NZ_BJCD01000034.1"/>
</dbReference>
<accession>A0A4P5ZTQ9</accession>